<dbReference type="EMBL" id="OW240913">
    <property type="protein sequence ID" value="CAH2253729.1"/>
    <property type="molecule type" value="Genomic_DNA"/>
</dbReference>
<keyword evidence="3" id="KW-1185">Reference proteome</keyword>
<gene>
    <name evidence="2" type="ORF">PECUL_23A002052</name>
</gene>
<feature type="transmembrane region" description="Helical" evidence="1">
    <location>
        <begin position="12"/>
        <end position="38"/>
    </location>
</feature>
<dbReference type="PANTHER" id="PTHR33802">
    <property type="entry name" value="SI:CH211-161H7.5-RELATED"/>
    <property type="match status" value="1"/>
</dbReference>
<feature type="transmembrane region" description="Helical" evidence="1">
    <location>
        <begin position="208"/>
        <end position="227"/>
    </location>
</feature>
<accession>A0AAD1VW26</accession>
<feature type="transmembrane region" description="Helical" evidence="1">
    <location>
        <begin position="170"/>
        <end position="196"/>
    </location>
</feature>
<keyword evidence="1" id="KW-0472">Membrane</keyword>
<reference evidence="2" key="1">
    <citation type="submission" date="2022-03" db="EMBL/GenBank/DDBJ databases">
        <authorList>
            <person name="Alioto T."/>
            <person name="Alioto T."/>
            <person name="Gomez Garrido J."/>
        </authorList>
    </citation>
    <scope>NUCLEOTIDE SEQUENCE</scope>
</reference>
<dbReference type="AlphaFoldDB" id="A0AAD1VW26"/>
<feature type="transmembrane region" description="Helical" evidence="1">
    <location>
        <begin position="58"/>
        <end position="78"/>
    </location>
</feature>
<feature type="transmembrane region" description="Helical" evidence="1">
    <location>
        <begin position="263"/>
        <end position="286"/>
    </location>
</feature>
<keyword evidence="1" id="KW-0812">Transmembrane</keyword>
<feature type="transmembrane region" description="Helical" evidence="1">
    <location>
        <begin position="234"/>
        <end position="251"/>
    </location>
</feature>
<keyword evidence="1" id="KW-1133">Transmembrane helix</keyword>
<dbReference type="Proteomes" id="UP001295444">
    <property type="component" value="Chromosome 02"/>
</dbReference>
<evidence type="ECO:0000313" key="3">
    <source>
        <dbReference type="Proteomes" id="UP001295444"/>
    </source>
</evidence>
<dbReference type="PANTHER" id="PTHR33802:SF4">
    <property type="entry name" value="SI:DKEY-29D8.3"/>
    <property type="match status" value="1"/>
</dbReference>
<evidence type="ECO:0000313" key="2">
    <source>
        <dbReference type="EMBL" id="CAH2253729.1"/>
    </source>
</evidence>
<protein>
    <submittedName>
        <fullName evidence="2">Unc-119 B</fullName>
    </submittedName>
</protein>
<feature type="transmembrane region" description="Helical" evidence="1">
    <location>
        <begin position="125"/>
        <end position="149"/>
    </location>
</feature>
<organism evidence="2 3">
    <name type="scientific">Pelobates cultripes</name>
    <name type="common">Western spadefoot toad</name>
    <dbReference type="NCBI Taxonomy" id="61616"/>
    <lineage>
        <taxon>Eukaryota</taxon>
        <taxon>Metazoa</taxon>
        <taxon>Chordata</taxon>
        <taxon>Craniata</taxon>
        <taxon>Vertebrata</taxon>
        <taxon>Euteleostomi</taxon>
        <taxon>Amphibia</taxon>
        <taxon>Batrachia</taxon>
        <taxon>Anura</taxon>
        <taxon>Pelobatoidea</taxon>
        <taxon>Pelobatidae</taxon>
        <taxon>Pelobates</taxon>
    </lineage>
</organism>
<name>A0AAD1VW26_PELCU</name>
<sequence length="307" mass="34832">MYEHSVLKIILILLALAVYIVTVAFNAIAGSGLLKGIFLQNVGNISNKYDTDFTPAGWTFMIWNVIFAWQFLWLGYVLSLICRRTDVGWFYLKPNVFPVSFYLVWMLNNVLNIGWLFLWDREHTIPALVFLGAIALTNYIVLFISYRAVFIHGDWLQRLRKSDLWLIRIFVHNGIAVYTTWTTIACLLNFAVVLTYNGGYSNSTSTTIALAILTFEVLLWFCLENFVFDKYVRYTITVYPVVIVALSGAMNKSYNPASPGPNGIFIAVLLAVACTLFAARLVLVVVKHCKRPLYGSVLFQKTSLPMS</sequence>
<evidence type="ECO:0000256" key="1">
    <source>
        <dbReference type="SAM" id="Phobius"/>
    </source>
</evidence>
<feature type="transmembrane region" description="Helical" evidence="1">
    <location>
        <begin position="99"/>
        <end position="119"/>
    </location>
</feature>
<proteinExistence type="predicted"/>